<organism evidence="4 5">
    <name type="scientific">Aspergillus carbonarius (strain ITEM 5010)</name>
    <dbReference type="NCBI Taxonomy" id="602072"/>
    <lineage>
        <taxon>Eukaryota</taxon>
        <taxon>Fungi</taxon>
        <taxon>Dikarya</taxon>
        <taxon>Ascomycota</taxon>
        <taxon>Pezizomycotina</taxon>
        <taxon>Eurotiomycetes</taxon>
        <taxon>Eurotiomycetidae</taxon>
        <taxon>Eurotiales</taxon>
        <taxon>Aspergillaceae</taxon>
        <taxon>Aspergillus</taxon>
        <taxon>Aspergillus subgen. Circumdati</taxon>
    </lineage>
</organism>
<gene>
    <name evidence="4" type="ORF">ASPCADRAFT_211899</name>
</gene>
<dbReference type="Proteomes" id="UP000188318">
    <property type="component" value="Unassembled WGS sequence"/>
</dbReference>
<dbReference type="Gene3D" id="3.50.50.60">
    <property type="entry name" value="FAD/NAD(P)-binding domain"/>
    <property type="match status" value="1"/>
</dbReference>
<keyword evidence="1" id="KW-0285">Flavoprotein</keyword>
<keyword evidence="2" id="KW-0560">Oxidoreductase</keyword>
<dbReference type="VEuPathDB" id="FungiDB:ASPCADRAFT_211899"/>
<evidence type="ECO:0000313" key="5">
    <source>
        <dbReference type="Proteomes" id="UP000188318"/>
    </source>
</evidence>
<proteinExistence type="predicted"/>
<evidence type="ECO:0000313" key="4">
    <source>
        <dbReference type="EMBL" id="OOF90720.1"/>
    </source>
</evidence>
<feature type="domain" description="FAD-dependent oxidoreductase 2 FAD-binding" evidence="3">
    <location>
        <begin position="7"/>
        <end position="44"/>
    </location>
</feature>
<dbReference type="InterPro" id="IPR003953">
    <property type="entry name" value="FAD-dep_OxRdtase_2_FAD-bd"/>
</dbReference>
<protein>
    <recommendedName>
        <fullName evidence="3">FAD-dependent oxidoreductase 2 FAD-binding domain-containing protein</fullName>
    </recommendedName>
</protein>
<sequence length="100" mass="11167">MSTEPVDVLIICGGLAGLTAALTLARQLHTAILFDNQSYRNGNAPFMHMIPTWDHKDPALFRAQARQETLSNYSTIRIEDIGIKKAETGDDGLFHLTRRK</sequence>
<dbReference type="Pfam" id="PF00890">
    <property type="entry name" value="FAD_binding_2"/>
    <property type="match status" value="1"/>
</dbReference>
<evidence type="ECO:0000256" key="2">
    <source>
        <dbReference type="ARBA" id="ARBA00023002"/>
    </source>
</evidence>
<reference evidence="5" key="1">
    <citation type="journal article" date="2017" name="Genome Biol.">
        <title>Comparative genomics reveals high biological diversity and specific adaptations in the industrially and medically important fungal genus Aspergillus.</title>
        <authorList>
            <person name="de Vries R.P."/>
            <person name="Riley R."/>
            <person name="Wiebenga A."/>
            <person name="Aguilar-Osorio G."/>
            <person name="Amillis S."/>
            <person name="Uchima C.A."/>
            <person name="Anderluh G."/>
            <person name="Asadollahi M."/>
            <person name="Askin M."/>
            <person name="Barry K."/>
            <person name="Battaglia E."/>
            <person name="Bayram O."/>
            <person name="Benocci T."/>
            <person name="Braus-Stromeyer S.A."/>
            <person name="Caldana C."/>
            <person name="Canovas D."/>
            <person name="Cerqueira G.C."/>
            <person name="Chen F."/>
            <person name="Chen W."/>
            <person name="Choi C."/>
            <person name="Clum A."/>
            <person name="Dos Santos R.A."/>
            <person name="Damasio A.R."/>
            <person name="Diallinas G."/>
            <person name="Emri T."/>
            <person name="Fekete E."/>
            <person name="Flipphi M."/>
            <person name="Freyberg S."/>
            <person name="Gallo A."/>
            <person name="Gournas C."/>
            <person name="Habgood R."/>
            <person name="Hainaut M."/>
            <person name="Harispe M.L."/>
            <person name="Henrissat B."/>
            <person name="Hilden K.S."/>
            <person name="Hope R."/>
            <person name="Hossain A."/>
            <person name="Karabika E."/>
            <person name="Karaffa L."/>
            <person name="Karanyi Z."/>
            <person name="Krasevec N."/>
            <person name="Kuo A."/>
            <person name="Kusch H."/>
            <person name="LaButti K."/>
            <person name="Lagendijk E.L."/>
            <person name="Lapidus A."/>
            <person name="Levasseur A."/>
            <person name="Lindquist E."/>
            <person name="Lipzen A."/>
            <person name="Logrieco A.F."/>
            <person name="MacCabe A."/>
            <person name="Maekelae M.R."/>
            <person name="Malavazi I."/>
            <person name="Melin P."/>
            <person name="Meyer V."/>
            <person name="Mielnichuk N."/>
            <person name="Miskei M."/>
            <person name="Molnar A.P."/>
            <person name="Mule G."/>
            <person name="Ngan C.Y."/>
            <person name="Orejas M."/>
            <person name="Orosz E."/>
            <person name="Ouedraogo J.P."/>
            <person name="Overkamp K.M."/>
            <person name="Park H.-S."/>
            <person name="Perrone G."/>
            <person name="Piumi F."/>
            <person name="Punt P.J."/>
            <person name="Ram A.F."/>
            <person name="Ramon A."/>
            <person name="Rauscher S."/>
            <person name="Record E."/>
            <person name="Riano-Pachon D.M."/>
            <person name="Robert V."/>
            <person name="Roehrig J."/>
            <person name="Ruller R."/>
            <person name="Salamov A."/>
            <person name="Salih N.S."/>
            <person name="Samson R.A."/>
            <person name="Sandor E."/>
            <person name="Sanguinetti M."/>
            <person name="Schuetze T."/>
            <person name="Sepcic K."/>
            <person name="Shelest E."/>
            <person name="Sherlock G."/>
            <person name="Sophianopoulou V."/>
            <person name="Squina F.M."/>
            <person name="Sun H."/>
            <person name="Susca A."/>
            <person name="Todd R.B."/>
            <person name="Tsang A."/>
            <person name="Unkles S.E."/>
            <person name="van de Wiele N."/>
            <person name="van Rossen-Uffink D."/>
            <person name="Oliveira J.V."/>
            <person name="Vesth T.C."/>
            <person name="Visser J."/>
            <person name="Yu J.-H."/>
            <person name="Zhou M."/>
            <person name="Andersen M.R."/>
            <person name="Archer D.B."/>
            <person name="Baker S.E."/>
            <person name="Benoit I."/>
            <person name="Brakhage A.A."/>
            <person name="Braus G.H."/>
            <person name="Fischer R."/>
            <person name="Frisvad J.C."/>
            <person name="Goldman G.H."/>
            <person name="Houbraken J."/>
            <person name="Oakley B."/>
            <person name="Pocsi I."/>
            <person name="Scazzocchio C."/>
            <person name="Seiboth B."/>
            <person name="vanKuyk P.A."/>
            <person name="Wortman J."/>
            <person name="Dyer P.S."/>
            <person name="Grigoriev I.V."/>
        </authorList>
    </citation>
    <scope>NUCLEOTIDE SEQUENCE [LARGE SCALE GENOMIC DNA]</scope>
    <source>
        <strain evidence="5">ITEM 5010</strain>
    </source>
</reference>
<name>A0A1R3R8C7_ASPC5</name>
<dbReference type="InterPro" id="IPR036188">
    <property type="entry name" value="FAD/NAD-bd_sf"/>
</dbReference>
<dbReference type="EMBL" id="KV907515">
    <property type="protein sequence ID" value="OOF90720.1"/>
    <property type="molecule type" value="Genomic_DNA"/>
</dbReference>
<evidence type="ECO:0000259" key="3">
    <source>
        <dbReference type="Pfam" id="PF00890"/>
    </source>
</evidence>
<dbReference type="STRING" id="602072.A0A1R3R8C7"/>
<evidence type="ECO:0000256" key="1">
    <source>
        <dbReference type="ARBA" id="ARBA00022630"/>
    </source>
</evidence>
<keyword evidence="5" id="KW-1185">Reference proteome</keyword>
<dbReference type="SUPFAM" id="SSF51971">
    <property type="entry name" value="Nucleotide-binding domain"/>
    <property type="match status" value="1"/>
</dbReference>
<dbReference type="AlphaFoldDB" id="A0A1R3R8C7"/>
<dbReference type="GO" id="GO:0016491">
    <property type="term" value="F:oxidoreductase activity"/>
    <property type="evidence" value="ECO:0007669"/>
    <property type="project" value="UniProtKB-KW"/>
</dbReference>
<accession>A0A1R3R8C7</accession>